<keyword evidence="10" id="KW-1185">Reference proteome</keyword>
<evidence type="ECO:0000256" key="2">
    <source>
        <dbReference type="ARBA" id="ARBA00001933"/>
    </source>
</evidence>
<dbReference type="CDD" id="cd00430">
    <property type="entry name" value="PLPDE_III_AR"/>
    <property type="match status" value="1"/>
</dbReference>
<comment type="pathway">
    <text evidence="5">Amino-acid biosynthesis; D-alanine biosynthesis; D-alanine from L-alanine: step 1/1.</text>
</comment>
<dbReference type="Gene3D" id="2.40.37.10">
    <property type="entry name" value="Lyase, Ornithine Decarboxylase, Chain A, domain 1"/>
    <property type="match status" value="1"/>
</dbReference>
<organism evidence="9 10">
    <name type="scientific">Tindallia magadiensis</name>
    <dbReference type="NCBI Taxonomy" id="69895"/>
    <lineage>
        <taxon>Bacteria</taxon>
        <taxon>Bacillati</taxon>
        <taxon>Bacillota</taxon>
        <taxon>Clostridia</taxon>
        <taxon>Peptostreptococcales</taxon>
        <taxon>Tindalliaceae</taxon>
        <taxon>Tindallia</taxon>
    </lineage>
</organism>
<dbReference type="RefSeq" id="WP_093372368.1">
    <property type="nucleotide sequence ID" value="NZ_FOQA01000006.1"/>
</dbReference>
<dbReference type="InterPro" id="IPR020622">
    <property type="entry name" value="Ala_racemase_pyridoxalP-BS"/>
</dbReference>
<keyword evidence="4 5" id="KW-0413">Isomerase</keyword>
<dbReference type="PRINTS" id="PR00992">
    <property type="entry name" value="ALARACEMASE"/>
</dbReference>
<reference evidence="10" key="1">
    <citation type="submission" date="2016-10" db="EMBL/GenBank/DDBJ databases">
        <authorList>
            <person name="Varghese N."/>
            <person name="Submissions S."/>
        </authorList>
    </citation>
    <scope>NUCLEOTIDE SEQUENCE [LARGE SCALE GENOMIC DNA]</scope>
    <source>
        <strain evidence="10">Z-7934</strain>
    </source>
</reference>
<dbReference type="GO" id="GO:0005829">
    <property type="term" value="C:cytosol"/>
    <property type="evidence" value="ECO:0007669"/>
    <property type="project" value="TreeGrafter"/>
</dbReference>
<name>A0A1I3F8Y8_9FIRM</name>
<dbReference type="InterPro" id="IPR029066">
    <property type="entry name" value="PLP-binding_barrel"/>
</dbReference>
<evidence type="ECO:0000256" key="3">
    <source>
        <dbReference type="ARBA" id="ARBA00022898"/>
    </source>
</evidence>
<proteinExistence type="inferred from homology"/>
<comment type="catalytic activity">
    <reaction evidence="1 5">
        <text>L-alanine = D-alanine</text>
        <dbReference type="Rhea" id="RHEA:20249"/>
        <dbReference type="ChEBI" id="CHEBI:57416"/>
        <dbReference type="ChEBI" id="CHEBI:57972"/>
        <dbReference type="EC" id="5.1.1.1"/>
    </reaction>
</comment>
<accession>A0A1I3F8Y8</accession>
<evidence type="ECO:0000256" key="5">
    <source>
        <dbReference type="HAMAP-Rule" id="MF_01201"/>
    </source>
</evidence>
<feature type="domain" description="Alanine racemase C-terminal" evidence="8">
    <location>
        <begin position="249"/>
        <end position="376"/>
    </location>
</feature>
<dbReference type="NCBIfam" id="TIGR00492">
    <property type="entry name" value="alr"/>
    <property type="match status" value="1"/>
</dbReference>
<comment type="function">
    <text evidence="5">Catalyzes the interconversion of L-alanine and D-alanine. May also act on other amino acids.</text>
</comment>
<evidence type="ECO:0000256" key="6">
    <source>
        <dbReference type="PIRSR" id="PIRSR600821-50"/>
    </source>
</evidence>
<protein>
    <recommendedName>
        <fullName evidence="5">Alanine racemase</fullName>
        <ecNumber evidence="5">5.1.1.1</ecNumber>
    </recommendedName>
</protein>
<comment type="cofactor">
    <cofactor evidence="2 5 6">
        <name>pyridoxal 5'-phosphate</name>
        <dbReference type="ChEBI" id="CHEBI:597326"/>
    </cofactor>
</comment>
<dbReference type="GO" id="GO:0030632">
    <property type="term" value="P:D-alanine biosynthetic process"/>
    <property type="evidence" value="ECO:0007669"/>
    <property type="project" value="UniProtKB-UniRule"/>
</dbReference>
<feature type="modified residue" description="N6-(pyridoxal phosphate)lysine" evidence="5 6">
    <location>
        <position position="41"/>
    </location>
</feature>
<dbReference type="SUPFAM" id="SSF51419">
    <property type="entry name" value="PLP-binding barrel"/>
    <property type="match status" value="1"/>
</dbReference>
<dbReference type="Gene3D" id="3.20.20.10">
    <property type="entry name" value="Alanine racemase"/>
    <property type="match status" value="1"/>
</dbReference>
<dbReference type="EC" id="5.1.1.1" evidence="5"/>
<evidence type="ECO:0000256" key="4">
    <source>
        <dbReference type="ARBA" id="ARBA00023235"/>
    </source>
</evidence>
<dbReference type="GO" id="GO:0008784">
    <property type="term" value="F:alanine racemase activity"/>
    <property type="evidence" value="ECO:0007669"/>
    <property type="project" value="UniProtKB-UniRule"/>
</dbReference>
<evidence type="ECO:0000313" key="10">
    <source>
        <dbReference type="Proteomes" id="UP000199287"/>
    </source>
</evidence>
<evidence type="ECO:0000313" key="9">
    <source>
        <dbReference type="EMBL" id="SFI07697.1"/>
    </source>
</evidence>
<feature type="binding site" evidence="5 7">
    <location>
        <position position="318"/>
    </location>
    <ligand>
        <name>substrate</name>
    </ligand>
</feature>
<evidence type="ECO:0000256" key="7">
    <source>
        <dbReference type="PIRSR" id="PIRSR600821-52"/>
    </source>
</evidence>
<dbReference type="GO" id="GO:0009252">
    <property type="term" value="P:peptidoglycan biosynthetic process"/>
    <property type="evidence" value="ECO:0007669"/>
    <property type="project" value="TreeGrafter"/>
</dbReference>
<dbReference type="STRING" id="69895.SAMN05192551_10650"/>
<comment type="similarity">
    <text evidence="5">Belongs to the alanine racemase family.</text>
</comment>
<dbReference type="SUPFAM" id="SSF50621">
    <property type="entry name" value="Alanine racemase C-terminal domain-like"/>
    <property type="match status" value="1"/>
</dbReference>
<keyword evidence="3 5" id="KW-0663">Pyridoxal phosphate</keyword>
<dbReference type="PANTHER" id="PTHR30511:SF0">
    <property type="entry name" value="ALANINE RACEMASE, CATABOLIC-RELATED"/>
    <property type="match status" value="1"/>
</dbReference>
<sequence length="396" mass="44432">MNNERLVRPVWAEIHLDRLTHNMNEIRKHIPKNTQICAVIKANGYGHGAVHISRHLETIGVERMAVATLTEAIELRNAGYKKNLMVLGYTPDDSVVYAVEKEITLTIYTLDQAVALSKQAQARDKSAVVHIKLDTGMSRLGFQPNEESMKAILEIGKLENIKIEGLYTHFAAADESDKKEARIQMDRYHKFCHQLETEGLQIPIKHIANSAATMDMPETHLDMVRVGIMMYGLYPSEEVDHQNIQLKRVMALKTKVAHVKEIEAGTGVSYGLTFRASQKMTIATLPIGYADGFTRMLGEKATVTIKGSECPVVGRICMDQCMIDVTGIEVKQDDEVLLYALEEDQGKTVDEVARSLGTINYEIVCMVGRRVPKVYILNDKIMESHDDLLESCVDIF</sequence>
<dbReference type="SMART" id="SM01005">
    <property type="entry name" value="Ala_racemase_C"/>
    <property type="match status" value="1"/>
</dbReference>
<dbReference type="PROSITE" id="PS00395">
    <property type="entry name" value="ALANINE_RACEMASE"/>
    <property type="match status" value="1"/>
</dbReference>
<dbReference type="InterPro" id="IPR001608">
    <property type="entry name" value="Ala_racemase_N"/>
</dbReference>
<dbReference type="PANTHER" id="PTHR30511">
    <property type="entry name" value="ALANINE RACEMASE"/>
    <property type="match status" value="1"/>
</dbReference>
<gene>
    <name evidence="9" type="ORF">SAMN05192551_10650</name>
</gene>
<dbReference type="AlphaFoldDB" id="A0A1I3F8Y8"/>
<feature type="active site" description="Proton acceptor; specific for L-alanine" evidence="5">
    <location>
        <position position="270"/>
    </location>
</feature>
<dbReference type="InterPro" id="IPR009006">
    <property type="entry name" value="Ala_racemase/Decarboxylase_C"/>
</dbReference>
<dbReference type="InterPro" id="IPR011079">
    <property type="entry name" value="Ala_racemase_C"/>
</dbReference>
<dbReference type="Pfam" id="PF00842">
    <property type="entry name" value="Ala_racemase_C"/>
    <property type="match status" value="1"/>
</dbReference>
<dbReference type="Pfam" id="PF01168">
    <property type="entry name" value="Ala_racemase_N"/>
    <property type="match status" value="1"/>
</dbReference>
<dbReference type="EMBL" id="FOQA01000006">
    <property type="protein sequence ID" value="SFI07697.1"/>
    <property type="molecule type" value="Genomic_DNA"/>
</dbReference>
<dbReference type="HAMAP" id="MF_01201">
    <property type="entry name" value="Ala_racemase"/>
    <property type="match status" value="1"/>
</dbReference>
<dbReference type="UniPathway" id="UPA00042">
    <property type="reaction ID" value="UER00497"/>
</dbReference>
<feature type="active site" description="Proton acceptor; specific for D-alanine" evidence="5">
    <location>
        <position position="41"/>
    </location>
</feature>
<dbReference type="Proteomes" id="UP000199287">
    <property type="component" value="Unassembled WGS sequence"/>
</dbReference>
<dbReference type="FunFam" id="2.40.37.10:FF:000006">
    <property type="entry name" value="Alanine racemase"/>
    <property type="match status" value="1"/>
</dbReference>
<evidence type="ECO:0000259" key="8">
    <source>
        <dbReference type="SMART" id="SM01005"/>
    </source>
</evidence>
<evidence type="ECO:0000256" key="1">
    <source>
        <dbReference type="ARBA" id="ARBA00000316"/>
    </source>
</evidence>
<dbReference type="OrthoDB" id="9813814at2"/>
<feature type="binding site" evidence="5 7">
    <location>
        <position position="139"/>
    </location>
    <ligand>
        <name>substrate</name>
    </ligand>
</feature>
<dbReference type="FunFam" id="3.20.20.10:FF:000002">
    <property type="entry name" value="Alanine racemase"/>
    <property type="match status" value="1"/>
</dbReference>
<dbReference type="InterPro" id="IPR000821">
    <property type="entry name" value="Ala_racemase"/>
</dbReference>
<dbReference type="GO" id="GO:0030170">
    <property type="term" value="F:pyridoxal phosphate binding"/>
    <property type="evidence" value="ECO:0007669"/>
    <property type="project" value="UniProtKB-UniRule"/>
</dbReference>